<protein>
    <recommendedName>
        <fullName evidence="3">DUF2283 domain-containing protein</fullName>
    </recommendedName>
</protein>
<dbReference type="Proteomes" id="UP000632454">
    <property type="component" value="Unassembled WGS sequence"/>
</dbReference>
<evidence type="ECO:0000313" key="1">
    <source>
        <dbReference type="EMBL" id="GGF39000.1"/>
    </source>
</evidence>
<dbReference type="EMBL" id="BMCS01000003">
    <property type="protein sequence ID" value="GGF39000.1"/>
    <property type="molecule type" value="Genomic_DNA"/>
</dbReference>
<sequence length="72" mass="7917">MSDENDTQGIETSYITITRTFYPDRDANSGDVIDVETSDGLLMVESLGLLEFAKAHLIAPLIMDPPPESDDE</sequence>
<comment type="caution">
    <text evidence="1">The sequence shown here is derived from an EMBL/GenBank/DDBJ whole genome shotgun (WGS) entry which is preliminary data.</text>
</comment>
<organism evidence="1 2">
    <name type="scientific">Williamsia phyllosphaerae</name>
    <dbReference type="NCBI Taxonomy" id="885042"/>
    <lineage>
        <taxon>Bacteria</taxon>
        <taxon>Bacillati</taxon>
        <taxon>Actinomycetota</taxon>
        <taxon>Actinomycetes</taxon>
        <taxon>Mycobacteriales</taxon>
        <taxon>Nocardiaceae</taxon>
        <taxon>Williamsia</taxon>
    </lineage>
</organism>
<evidence type="ECO:0000313" key="2">
    <source>
        <dbReference type="Proteomes" id="UP000632454"/>
    </source>
</evidence>
<proteinExistence type="predicted"/>
<evidence type="ECO:0008006" key="3">
    <source>
        <dbReference type="Google" id="ProtNLM"/>
    </source>
</evidence>
<name>A0ABQ1V747_9NOCA</name>
<reference evidence="2" key="1">
    <citation type="journal article" date="2019" name="Int. J. Syst. Evol. Microbiol.">
        <title>The Global Catalogue of Microorganisms (GCM) 10K type strain sequencing project: providing services to taxonomists for standard genome sequencing and annotation.</title>
        <authorList>
            <consortium name="The Broad Institute Genomics Platform"/>
            <consortium name="The Broad Institute Genome Sequencing Center for Infectious Disease"/>
            <person name="Wu L."/>
            <person name="Ma J."/>
        </authorList>
    </citation>
    <scope>NUCLEOTIDE SEQUENCE [LARGE SCALE GENOMIC DNA]</scope>
    <source>
        <strain evidence="2">CCM 7855</strain>
    </source>
</reference>
<keyword evidence="2" id="KW-1185">Reference proteome</keyword>
<dbReference type="RefSeq" id="WP_188491970.1">
    <property type="nucleotide sequence ID" value="NZ_BMCS01000003.1"/>
</dbReference>
<gene>
    <name evidence="1" type="ORF">GCM10007298_38380</name>
</gene>
<accession>A0ABQ1V747</accession>